<feature type="region of interest" description="Disordered" evidence="1">
    <location>
        <begin position="495"/>
        <end position="540"/>
    </location>
</feature>
<dbReference type="InterPro" id="IPR020568">
    <property type="entry name" value="Ribosomal_Su5_D2-typ_SF"/>
</dbReference>
<dbReference type="GO" id="GO:0032389">
    <property type="term" value="C:MutLalpha complex"/>
    <property type="evidence" value="ECO:0007669"/>
    <property type="project" value="TreeGrafter"/>
</dbReference>
<protein>
    <recommendedName>
        <fullName evidence="2">DNA mismatch repair protein S5 domain-containing protein</fullName>
    </recommendedName>
</protein>
<dbReference type="GO" id="GO:0006298">
    <property type="term" value="P:mismatch repair"/>
    <property type="evidence" value="ECO:0007669"/>
    <property type="project" value="InterPro"/>
</dbReference>
<keyword evidence="4" id="KW-1185">Reference proteome</keyword>
<name>A0A6A5W911_9PLEO</name>
<dbReference type="GO" id="GO:0016887">
    <property type="term" value="F:ATP hydrolysis activity"/>
    <property type="evidence" value="ECO:0007669"/>
    <property type="project" value="InterPro"/>
</dbReference>
<evidence type="ECO:0000259" key="2">
    <source>
        <dbReference type="SMART" id="SM01340"/>
    </source>
</evidence>
<reference evidence="3" key="1">
    <citation type="journal article" date="2020" name="Stud. Mycol.">
        <title>101 Dothideomycetes genomes: a test case for predicting lifestyles and emergence of pathogens.</title>
        <authorList>
            <person name="Haridas S."/>
            <person name="Albert R."/>
            <person name="Binder M."/>
            <person name="Bloem J."/>
            <person name="Labutti K."/>
            <person name="Salamov A."/>
            <person name="Andreopoulos B."/>
            <person name="Baker S."/>
            <person name="Barry K."/>
            <person name="Bills G."/>
            <person name="Bluhm B."/>
            <person name="Cannon C."/>
            <person name="Castanera R."/>
            <person name="Culley D."/>
            <person name="Daum C."/>
            <person name="Ezra D."/>
            <person name="Gonzalez J."/>
            <person name="Henrissat B."/>
            <person name="Kuo A."/>
            <person name="Liang C."/>
            <person name="Lipzen A."/>
            <person name="Lutzoni F."/>
            <person name="Magnuson J."/>
            <person name="Mondo S."/>
            <person name="Nolan M."/>
            <person name="Ohm R."/>
            <person name="Pangilinan J."/>
            <person name="Park H.-J."/>
            <person name="Ramirez L."/>
            <person name="Alfaro M."/>
            <person name="Sun H."/>
            <person name="Tritt A."/>
            <person name="Yoshinaga Y."/>
            <person name="Zwiers L.-H."/>
            <person name="Turgeon B."/>
            <person name="Goodwin S."/>
            <person name="Spatafora J."/>
            <person name="Crous P."/>
            <person name="Grigoriev I."/>
        </authorList>
    </citation>
    <scope>NUCLEOTIDE SEQUENCE</scope>
    <source>
        <strain evidence="3">CBS 123094</strain>
    </source>
</reference>
<evidence type="ECO:0000313" key="4">
    <source>
        <dbReference type="Proteomes" id="UP000799779"/>
    </source>
</evidence>
<dbReference type="SMART" id="SM01340">
    <property type="entry name" value="DNA_mis_repair"/>
    <property type="match status" value="1"/>
</dbReference>
<dbReference type="OrthoDB" id="10263226at2759"/>
<sequence length="870" mass="96814">MPVRKQDALKHSAKWLARTKRMMQTYALARPTVRFQLRVLKAKNEKGNFTYAPKTSANVEDAAFKVIGRDCASQCDWTVLETDGYEIYAFLPKPEATASKISNEGSFISIDSRPVSSTRGTPRQIVAKFKERLREANPALTSVKEPFICMNIVCPPESYDLNIEPAKDDVLFVNEAEVLAAVNKLLNTFYLGAAEFEQEPPISGQTITENAATLPSLGTRPSIGVNNDTDHGPSVQPGPSIIIYDEEDAEHQDFPPDKHMNSSAQPRCREWGSTMYDIDENDVELLPEDLSPIVEEEEGRRDIEVSNPWTIAKMNAPIKPKKSTGVSQLMTPAKSQRDISMHSSSPMPLRTTRRETSMEPLTPQTLSKTNMSTPLPDAELERSIQRLPGRGQQYSSQGLSLDEEVVLIRARQSSLPPFAISRSRPARPLIRPISASTMRDTGDTASKYSFTNTGPLAGTPLHRIPSITSTPHRGQRNRERLGYVPLLSPLKQTTEDCDQDNWFNSMPRPHRKKPVQRKKTVSSSFHPPSFLPGQGSKGPQGVVLDAAERLADRLTSENNTDIRDFFGQQKAGQQGRSVLEERVPRSGGISHGPTLDPSSTSSSLNFDLNNAQIRQRRLRADIGESPGPSDLAAYFLSNPGPNAPRPTKKRNPSPGLSSSFMPVNSRSQHIRDRLRIHKDHGGTPNLNEMAEELRTRERETASPAPTPLSKPKAMTATALRKRKRSTVGRNQDPQEPQPQRRKSTHRPRHLSHVPPTYRTNNIALTLTPLIGTLSTIQQCMHNLDMGPTVNSMEWGDPAPASTTEWVGVFAEPVVEEKVKRWCEVMNVMMDEWFERREGVNVFGELIEGVMKGLAGMGMDQAGEEEEEMII</sequence>
<dbReference type="SUPFAM" id="SSF54211">
    <property type="entry name" value="Ribosomal protein S5 domain 2-like"/>
    <property type="match status" value="1"/>
</dbReference>
<dbReference type="EMBL" id="ML977611">
    <property type="protein sequence ID" value="KAF1997628.1"/>
    <property type="molecule type" value="Genomic_DNA"/>
</dbReference>
<gene>
    <name evidence="3" type="ORF">P154DRAFT_524672</name>
</gene>
<dbReference type="PANTHER" id="PTHR10073">
    <property type="entry name" value="DNA MISMATCH REPAIR PROTEIN MLH, PMS, MUTL"/>
    <property type="match status" value="1"/>
</dbReference>
<feature type="compositionally biased region" description="Basic residues" evidence="1">
    <location>
        <begin position="508"/>
        <end position="520"/>
    </location>
</feature>
<dbReference type="PANTHER" id="PTHR10073:SF41">
    <property type="entry name" value="MISMATCH REPAIR PROTEIN, PUTATIVE (AFU_ORTHOLOGUE AFUA_8G05820)-RELATED"/>
    <property type="match status" value="1"/>
</dbReference>
<feature type="compositionally biased region" description="Basic residues" evidence="1">
    <location>
        <begin position="739"/>
        <end position="751"/>
    </location>
</feature>
<feature type="compositionally biased region" description="Polar residues" evidence="1">
    <location>
        <begin position="362"/>
        <end position="373"/>
    </location>
</feature>
<feature type="region of interest" description="Disordered" evidence="1">
    <location>
        <begin position="435"/>
        <end position="479"/>
    </location>
</feature>
<dbReference type="GO" id="GO:0030983">
    <property type="term" value="F:mismatched DNA binding"/>
    <property type="evidence" value="ECO:0007669"/>
    <property type="project" value="InterPro"/>
</dbReference>
<dbReference type="InterPro" id="IPR013507">
    <property type="entry name" value="DNA_mismatch_S5_2-like"/>
</dbReference>
<evidence type="ECO:0000313" key="3">
    <source>
        <dbReference type="EMBL" id="KAF1997628.1"/>
    </source>
</evidence>
<evidence type="ECO:0000256" key="1">
    <source>
        <dbReference type="SAM" id="MobiDB-lite"/>
    </source>
</evidence>
<feature type="compositionally biased region" description="Polar residues" evidence="1">
    <location>
        <begin position="435"/>
        <end position="454"/>
    </location>
</feature>
<feature type="compositionally biased region" description="Polar residues" evidence="1">
    <location>
        <begin position="654"/>
        <end position="667"/>
    </location>
</feature>
<organism evidence="3 4">
    <name type="scientific">Amniculicola lignicola CBS 123094</name>
    <dbReference type="NCBI Taxonomy" id="1392246"/>
    <lineage>
        <taxon>Eukaryota</taxon>
        <taxon>Fungi</taxon>
        <taxon>Dikarya</taxon>
        <taxon>Ascomycota</taxon>
        <taxon>Pezizomycotina</taxon>
        <taxon>Dothideomycetes</taxon>
        <taxon>Pleosporomycetidae</taxon>
        <taxon>Pleosporales</taxon>
        <taxon>Amniculicolaceae</taxon>
        <taxon>Amniculicola</taxon>
    </lineage>
</organism>
<dbReference type="Gene3D" id="3.30.230.10">
    <property type="match status" value="1"/>
</dbReference>
<dbReference type="GO" id="GO:0005524">
    <property type="term" value="F:ATP binding"/>
    <property type="evidence" value="ECO:0007669"/>
    <property type="project" value="InterPro"/>
</dbReference>
<dbReference type="GO" id="GO:0140664">
    <property type="term" value="F:ATP-dependent DNA damage sensor activity"/>
    <property type="evidence" value="ECO:0007669"/>
    <property type="project" value="InterPro"/>
</dbReference>
<dbReference type="InterPro" id="IPR038973">
    <property type="entry name" value="MutL/Mlh/Pms-like"/>
</dbReference>
<feature type="region of interest" description="Disordered" evidence="1">
    <location>
        <begin position="622"/>
        <end position="668"/>
    </location>
</feature>
<dbReference type="Proteomes" id="UP000799779">
    <property type="component" value="Unassembled WGS sequence"/>
</dbReference>
<dbReference type="CDD" id="cd03485">
    <property type="entry name" value="MutL_Trans_hPMS_1_like"/>
    <property type="match status" value="1"/>
</dbReference>
<dbReference type="AlphaFoldDB" id="A0A6A5W911"/>
<accession>A0A6A5W911</accession>
<feature type="domain" description="DNA mismatch repair protein S5" evidence="2">
    <location>
        <begin position="63"/>
        <end position="191"/>
    </location>
</feature>
<feature type="region of interest" description="Disordered" evidence="1">
    <location>
        <begin position="331"/>
        <end position="374"/>
    </location>
</feature>
<feature type="compositionally biased region" description="Low complexity" evidence="1">
    <location>
        <begin position="593"/>
        <end position="605"/>
    </location>
</feature>
<dbReference type="InterPro" id="IPR014721">
    <property type="entry name" value="Ribsml_uS5_D2-typ_fold_subgr"/>
</dbReference>
<proteinExistence type="predicted"/>
<feature type="region of interest" description="Disordered" evidence="1">
    <location>
        <begin position="561"/>
        <end position="605"/>
    </location>
</feature>
<feature type="region of interest" description="Disordered" evidence="1">
    <location>
        <begin position="692"/>
        <end position="755"/>
    </location>
</feature>
<dbReference type="Pfam" id="PF01119">
    <property type="entry name" value="DNA_mis_repair"/>
    <property type="match status" value="1"/>
</dbReference>